<dbReference type="InterPro" id="IPR003673">
    <property type="entry name" value="CoA-Trfase_fam_III"/>
</dbReference>
<keyword evidence="1" id="KW-0808">Transferase</keyword>
<evidence type="ECO:0000313" key="3">
    <source>
        <dbReference type="Proteomes" id="UP000004318"/>
    </source>
</evidence>
<accession>A3TZX1</accession>
<reference evidence="2 3" key="1">
    <citation type="journal article" date="2010" name="J. Bacteriol.">
        <title>Genome sequences of Oceanicola granulosus HTCC2516(T) and Oceanicola batsensis HTCC2597(TDelta).</title>
        <authorList>
            <person name="Thrash J.C."/>
            <person name="Cho J.C."/>
            <person name="Vergin K.L."/>
            <person name="Giovannoni S.J."/>
        </authorList>
    </citation>
    <scope>NUCLEOTIDE SEQUENCE [LARGE SCALE GENOMIC DNA]</scope>
    <source>
        <strain evidence="3">ATCC BAA-863 / DSM 15984 / KCTC 12145 / HTCC2597</strain>
    </source>
</reference>
<sequence>MKIIELGHVIAGPLSAALLSDFGADVIKIEAPNRTDMMRELGPKADDGTGVWWKTLGRNKKTLSLNWKSGKGRDILRKLVEGADLLVENFRPGVLERAGVGPDALHEWNPDLIILRVSGYGQDGPMRDVPAFGRAAEAMSGLAHLTGYPDGPPMHPGFPAADSTTGLMGALGIMIAVFAREKGIARGQVVDLAVFETLLRLMEYPVPALTGANLSPQRNGLRQPMDFAPGGMFRTADGVWLTVSAGGAETAQRLLRAVGGDALADDPRFATLAEMSQHMTVVFDAMNDFVAQRTLAEVEAEFARHDAVASRVLSVEEIATNEQIRHRGDIVSVEGEQTQVIGPVPHLSVTPGAFRWLGRPPGADSRSILRDLGYDDDRITALCEAGFVGLDGSEAN</sequence>
<name>A3TZX1_PSEBH</name>
<proteinExistence type="predicted"/>
<dbReference type="InterPro" id="IPR050509">
    <property type="entry name" value="CoA-transferase_III"/>
</dbReference>
<evidence type="ECO:0000256" key="1">
    <source>
        <dbReference type="ARBA" id="ARBA00022679"/>
    </source>
</evidence>
<dbReference type="GO" id="GO:0016740">
    <property type="term" value="F:transferase activity"/>
    <property type="evidence" value="ECO:0007669"/>
    <property type="project" value="UniProtKB-KW"/>
</dbReference>
<dbReference type="RefSeq" id="WP_009803610.1">
    <property type="nucleotide sequence ID" value="NZ_AAMO01000007.1"/>
</dbReference>
<protein>
    <recommendedName>
        <fullName evidence="4">CAIB/BAIF family protein</fullName>
    </recommendedName>
</protein>
<evidence type="ECO:0000313" key="2">
    <source>
        <dbReference type="EMBL" id="EAQ02602.1"/>
    </source>
</evidence>
<dbReference type="InterPro" id="IPR044855">
    <property type="entry name" value="CoA-Trfase_III_dom3_sf"/>
</dbReference>
<dbReference type="HOGENOM" id="CLU_033975_2_0_5"/>
<evidence type="ECO:0008006" key="4">
    <source>
        <dbReference type="Google" id="ProtNLM"/>
    </source>
</evidence>
<comment type="caution">
    <text evidence="2">The sequence shown here is derived from an EMBL/GenBank/DDBJ whole genome shotgun (WGS) entry which is preliminary data.</text>
</comment>
<organism evidence="2 3">
    <name type="scientific">Pseudooceanicola batsensis (strain ATCC BAA-863 / DSM 15984 / KCTC 12145 / HTCC2597)</name>
    <name type="common">Oceanicola batsensis</name>
    <dbReference type="NCBI Taxonomy" id="252305"/>
    <lineage>
        <taxon>Bacteria</taxon>
        <taxon>Pseudomonadati</taxon>
        <taxon>Pseudomonadota</taxon>
        <taxon>Alphaproteobacteria</taxon>
        <taxon>Rhodobacterales</taxon>
        <taxon>Paracoccaceae</taxon>
        <taxon>Pseudooceanicola</taxon>
    </lineage>
</organism>
<dbReference type="Pfam" id="PF02515">
    <property type="entry name" value="CoA_transf_3"/>
    <property type="match status" value="1"/>
</dbReference>
<gene>
    <name evidence="2" type="ORF">OB2597_17837</name>
</gene>
<dbReference type="AlphaFoldDB" id="A3TZX1"/>
<dbReference type="Gene3D" id="3.30.1540.10">
    <property type="entry name" value="formyl-coa transferase, domain 3"/>
    <property type="match status" value="1"/>
</dbReference>
<dbReference type="EMBL" id="AAMO01000007">
    <property type="protein sequence ID" value="EAQ02602.1"/>
    <property type="molecule type" value="Genomic_DNA"/>
</dbReference>
<dbReference type="SUPFAM" id="SSF89796">
    <property type="entry name" value="CoA-transferase family III (CaiB/BaiF)"/>
    <property type="match status" value="1"/>
</dbReference>
<dbReference type="STRING" id="252305.OB2597_17837"/>
<dbReference type="InterPro" id="IPR023606">
    <property type="entry name" value="CoA-Trfase_III_dom_1_sf"/>
</dbReference>
<dbReference type="PANTHER" id="PTHR48228">
    <property type="entry name" value="SUCCINYL-COA--D-CITRAMALATE COA-TRANSFERASE"/>
    <property type="match status" value="1"/>
</dbReference>
<dbReference type="Proteomes" id="UP000004318">
    <property type="component" value="Unassembled WGS sequence"/>
</dbReference>
<keyword evidence="3" id="KW-1185">Reference proteome</keyword>
<dbReference type="PANTHER" id="PTHR48228:SF6">
    <property type="entry name" value="L-CARNITINE COA-TRANSFERASE"/>
    <property type="match status" value="1"/>
</dbReference>
<dbReference type="Gene3D" id="3.40.50.10540">
    <property type="entry name" value="Crotonobetainyl-coa:carnitine coa-transferase, domain 1"/>
    <property type="match status" value="1"/>
</dbReference>